<feature type="domain" description="Rhodopsin" evidence="8">
    <location>
        <begin position="28"/>
        <end position="271"/>
    </location>
</feature>
<dbReference type="PANTHER" id="PTHR33048:SF93">
    <property type="entry name" value="INTEGRAL MEMBRANE PROTEIN"/>
    <property type="match status" value="1"/>
</dbReference>
<comment type="similarity">
    <text evidence="5">Belongs to the SAT4 family.</text>
</comment>
<keyword evidence="10" id="KW-1185">Reference proteome</keyword>
<reference evidence="9" key="1">
    <citation type="submission" date="2023-01" db="EMBL/GenBank/DDBJ databases">
        <title>Colletotrichum chrysophilum M932 genome sequence.</title>
        <authorList>
            <person name="Baroncelli R."/>
        </authorList>
    </citation>
    <scope>NUCLEOTIDE SEQUENCE</scope>
    <source>
        <strain evidence="9">M932</strain>
    </source>
</reference>
<evidence type="ECO:0000256" key="3">
    <source>
        <dbReference type="ARBA" id="ARBA00022989"/>
    </source>
</evidence>
<dbReference type="GO" id="GO:0016020">
    <property type="term" value="C:membrane"/>
    <property type="evidence" value="ECO:0007669"/>
    <property type="project" value="UniProtKB-SubCell"/>
</dbReference>
<comment type="subcellular location">
    <subcellularLocation>
        <location evidence="1">Membrane</location>
        <topology evidence="1">Multi-pass membrane protein</topology>
    </subcellularLocation>
</comment>
<evidence type="ECO:0000256" key="7">
    <source>
        <dbReference type="SAM" id="Phobius"/>
    </source>
</evidence>
<feature type="region of interest" description="Disordered" evidence="6">
    <location>
        <begin position="307"/>
        <end position="338"/>
    </location>
</feature>
<evidence type="ECO:0000256" key="6">
    <source>
        <dbReference type="SAM" id="MobiDB-lite"/>
    </source>
</evidence>
<evidence type="ECO:0000256" key="1">
    <source>
        <dbReference type="ARBA" id="ARBA00004141"/>
    </source>
</evidence>
<evidence type="ECO:0000313" key="9">
    <source>
        <dbReference type="EMBL" id="KAK1844254.1"/>
    </source>
</evidence>
<evidence type="ECO:0000256" key="5">
    <source>
        <dbReference type="ARBA" id="ARBA00038359"/>
    </source>
</evidence>
<accession>A0AAD9AAI9</accession>
<dbReference type="AlphaFoldDB" id="A0AAD9AAI9"/>
<feature type="transmembrane region" description="Helical" evidence="7">
    <location>
        <begin position="127"/>
        <end position="148"/>
    </location>
</feature>
<keyword evidence="4 7" id="KW-0472">Membrane</keyword>
<comment type="caution">
    <text evidence="9">The sequence shown here is derived from an EMBL/GenBank/DDBJ whole genome shotgun (WGS) entry which is preliminary data.</text>
</comment>
<gene>
    <name evidence="9" type="ORF">CCHR01_13105</name>
</gene>
<keyword evidence="3 7" id="KW-1133">Transmembrane helix</keyword>
<evidence type="ECO:0000256" key="4">
    <source>
        <dbReference type="ARBA" id="ARBA00023136"/>
    </source>
</evidence>
<feature type="transmembrane region" description="Helical" evidence="7">
    <location>
        <begin position="12"/>
        <end position="32"/>
    </location>
</feature>
<name>A0AAD9AAI9_9PEZI</name>
<evidence type="ECO:0000259" key="8">
    <source>
        <dbReference type="Pfam" id="PF20684"/>
    </source>
</evidence>
<proteinExistence type="inferred from homology"/>
<evidence type="ECO:0000256" key="2">
    <source>
        <dbReference type="ARBA" id="ARBA00022692"/>
    </source>
</evidence>
<dbReference type="EMBL" id="JAQOWY010000319">
    <property type="protein sequence ID" value="KAK1844254.1"/>
    <property type="molecule type" value="Genomic_DNA"/>
</dbReference>
<sequence>MIPPGGDGPTALAIMWALAAITLSFAILRLTTRQFIIQQLGKDDFVYTLAAIFFLLYVVFLQVSLRYGFGQSIPDIMSAGSLQDVADAIYWEMVGQTFAVLGMAISKVSLGLFLLRIFPQRWHRVAIWAVMVVLMSVSIATAILFWVQCVPVRAIFDVQLRPTASCDIQITPFAVTLGVCCIIADFFFAIFPLALIWGLNMKREKKAVIAASMSLGIIAGGAGIIRTYEVASGFTENYTKDTVPLIIWSAVELAVTMICIGIPILRPLYQRALCGSGLSSHKYYKSPSENIRRMTEFHELRNVPKDSCAEGVQPQQGGSNNMKTPAQRARLENGDGLGVADIESGSREYILGPEIYATRS</sequence>
<feature type="transmembrane region" description="Helical" evidence="7">
    <location>
        <begin position="245"/>
        <end position="265"/>
    </location>
</feature>
<organism evidence="9 10">
    <name type="scientific">Colletotrichum chrysophilum</name>
    <dbReference type="NCBI Taxonomy" id="1836956"/>
    <lineage>
        <taxon>Eukaryota</taxon>
        <taxon>Fungi</taxon>
        <taxon>Dikarya</taxon>
        <taxon>Ascomycota</taxon>
        <taxon>Pezizomycotina</taxon>
        <taxon>Sordariomycetes</taxon>
        <taxon>Hypocreomycetidae</taxon>
        <taxon>Glomerellales</taxon>
        <taxon>Glomerellaceae</taxon>
        <taxon>Colletotrichum</taxon>
        <taxon>Colletotrichum gloeosporioides species complex</taxon>
    </lineage>
</organism>
<evidence type="ECO:0000313" key="10">
    <source>
        <dbReference type="Proteomes" id="UP001243330"/>
    </source>
</evidence>
<dbReference type="InterPro" id="IPR049326">
    <property type="entry name" value="Rhodopsin_dom_fungi"/>
</dbReference>
<dbReference type="InterPro" id="IPR052337">
    <property type="entry name" value="SAT4-like"/>
</dbReference>
<feature type="transmembrane region" description="Helical" evidence="7">
    <location>
        <begin position="89"/>
        <end position="115"/>
    </location>
</feature>
<feature type="transmembrane region" description="Helical" evidence="7">
    <location>
        <begin position="168"/>
        <end position="195"/>
    </location>
</feature>
<feature type="transmembrane region" description="Helical" evidence="7">
    <location>
        <begin position="44"/>
        <end position="69"/>
    </location>
</feature>
<keyword evidence="2 7" id="KW-0812">Transmembrane</keyword>
<feature type="transmembrane region" description="Helical" evidence="7">
    <location>
        <begin position="207"/>
        <end position="225"/>
    </location>
</feature>
<feature type="compositionally biased region" description="Polar residues" evidence="6">
    <location>
        <begin position="313"/>
        <end position="324"/>
    </location>
</feature>
<dbReference type="Pfam" id="PF20684">
    <property type="entry name" value="Fung_rhodopsin"/>
    <property type="match status" value="1"/>
</dbReference>
<dbReference type="PANTHER" id="PTHR33048">
    <property type="entry name" value="PTH11-LIKE INTEGRAL MEMBRANE PROTEIN (AFU_ORTHOLOGUE AFUA_5G11245)"/>
    <property type="match status" value="1"/>
</dbReference>
<protein>
    <recommendedName>
        <fullName evidence="8">Rhodopsin domain-containing protein</fullName>
    </recommendedName>
</protein>
<dbReference type="Proteomes" id="UP001243330">
    <property type="component" value="Unassembled WGS sequence"/>
</dbReference>